<dbReference type="PROSITE" id="PS00141">
    <property type="entry name" value="ASP_PROTEASE"/>
    <property type="match status" value="1"/>
</dbReference>
<dbReference type="InParanoid" id="E3LTI3"/>
<gene>
    <name evidence="9" type="ORF">CRE_31173</name>
</gene>
<dbReference type="Gene3D" id="3.30.70.270">
    <property type="match status" value="1"/>
</dbReference>
<dbReference type="Pfam" id="PF03564">
    <property type="entry name" value="DUF1759"/>
    <property type="match status" value="1"/>
</dbReference>
<dbReference type="InterPro" id="IPR008042">
    <property type="entry name" value="Retrotrans_Pao"/>
</dbReference>
<dbReference type="PANTHER" id="PTHR47331">
    <property type="entry name" value="PHD-TYPE DOMAIN-CONTAINING PROTEIN"/>
    <property type="match status" value="1"/>
</dbReference>
<feature type="compositionally biased region" description="Polar residues" evidence="7">
    <location>
        <begin position="1"/>
        <end position="21"/>
    </location>
</feature>
<feature type="region of interest" description="Disordered" evidence="7">
    <location>
        <begin position="426"/>
        <end position="449"/>
    </location>
</feature>
<protein>
    <recommendedName>
        <fullName evidence="8">Integrase catalytic domain-containing protein</fullName>
    </recommendedName>
</protein>
<dbReference type="Proteomes" id="UP000008281">
    <property type="component" value="Unassembled WGS sequence"/>
</dbReference>
<evidence type="ECO:0000256" key="5">
    <source>
        <dbReference type="ARBA" id="ARBA00022801"/>
    </source>
</evidence>
<evidence type="ECO:0000259" key="8">
    <source>
        <dbReference type="PROSITE" id="PS50994"/>
    </source>
</evidence>
<evidence type="ECO:0000256" key="7">
    <source>
        <dbReference type="SAM" id="MobiDB-lite"/>
    </source>
</evidence>
<evidence type="ECO:0000256" key="4">
    <source>
        <dbReference type="ARBA" id="ARBA00022759"/>
    </source>
</evidence>
<dbReference type="PROSITE" id="PS50994">
    <property type="entry name" value="INTEGRASE"/>
    <property type="match status" value="1"/>
</dbReference>
<accession>E3LTI3</accession>
<evidence type="ECO:0000256" key="2">
    <source>
        <dbReference type="ARBA" id="ARBA00022695"/>
    </source>
</evidence>
<name>E3LTI3_CAERE</name>
<feature type="compositionally biased region" description="Polar residues" evidence="7">
    <location>
        <begin position="296"/>
        <end position="307"/>
    </location>
</feature>
<feature type="compositionally biased region" description="Low complexity" evidence="7">
    <location>
        <begin position="308"/>
        <end position="334"/>
    </location>
</feature>
<feature type="region of interest" description="Disordered" evidence="7">
    <location>
        <begin position="2311"/>
        <end position="2330"/>
    </location>
</feature>
<dbReference type="GO" id="GO:0003676">
    <property type="term" value="F:nucleic acid binding"/>
    <property type="evidence" value="ECO:0007669"/>
    <property type="project" value="InterPro"/>
</dbReference>
<dbReference type="SUPFAM" id="SSF50630">
    <property type="entry name" value="Acid proteases"/>
    <property type="match status" value="1"/>
</dbReference>
<dbReference type="SUPFAM" id="SSF53098">
    <property type="entry name" value="Ribonuclease H-like"/>
    <property type="match status" value="1"/>
</dbReference>
<dbReference type="Gene3D" id="3.30.420.10">
    <property type="entry name" value="Ribonuclease H-like superfamily/Ribonuclease H"/>
    <property type="match status" value="1"/>
</dbReference>
<dbReference type="GO" id="GO:0042575">
    <property type="term" value="C:DNA polymerase complex"/>
    <property type="evidence" value="ECO:0007669"/>
    <property type="project" value="UniProtKB-ARBA"/>
</dbReference>
<dbReference type="GO" id="GO:0006508">
    <property type="term" value="P:proteolysis"/>
    <property type="evidence" value="ECO:0007669"/>
    <property type="project" value="InterPro"/>
</dbReference>
<feature type="region of interest" description="Disordered" evidence="7">
    <location>
        <begin position="655"/>
        <end position="737"/>
    </location>
</feature>
<dbReference type="InterPro" id="IPR043502">
    <property type="entry name" value="DNA/RNA_pol_sf"/>
</dbReference>
<dbReference type="InterPro" id="IPR005312">
    <property type="entry name" value="DUF1759"/>
</dbReference>
<feature type="compositionally biased region" description="Low complexity" evidence="7">
    <location>
        <begin position="667"/>
        <end position="680"/>
    </location>
</feature>
<reference evidence="9" key="1">
    <citation type="submission" date="2007-07" db="EMBL/GenBank/DDBJ databases">
        <title>PCAP assembly of the Caenorhabditis remanei genome.</title>
        <authorList>
            <consortium name="The Caenorhabditis remanei Sequencing Consortium"/>
            <person name="Wilson R.K."/>
        </authorList>
    </citation>
    <scope>NUCLEOTIDE SEQUENCE [LARGE SCALE GENOMIC DNA]</scope>
    <source>
        <strain evidence="9">PB4641</strain>
    </source>
</reference>
<dbReference type="Pfam" id="PF18701">
    <property type="entry name" value="DUF5641"/>
    <property type="match status" value="1"/>
</dbReference>
<organism evidence="10">
    <name type="scientific">Caenorhabditis remanei</name>
    <name type="common">Caenorhabditis vulgaris</name>
    <dbReference type="NCBI Taxonomy" id="31234"/>
    <lineage>
        <taxon>Eukaryota</taxon>
        <taxon>Metazoa</taxon>
        <taxon>Ecdysozoa</taxon>
        <taxon>Nematoda</taxon>
        <taxon>Chromadorea</taxon>
        <taxon>Rhabditida</taxon>
        <taxon>Rhabditina</taxon>
        <taxon>Rhabditomorpha</taxon>
        <taxon>Rhabditoidea</taxon>
        <taxon>Rhabditidae</taxon>
        <taxon>Peloderinae</taxon>
        <taxon>Caenorhabditis</taxon>
    </lineage>
</organism>
<sequence length="2468" mass="280848">MTEKSTGIPQNTATTGTSLGRTVTGPAKRNIDNTVYAANKHATTCKRFLTNLNSSNITPSTDQLKKLDSMLMETHKQVANLKALPTYVAGKKAHQLVSESTNKEKFHKELDDYLSISQYLTSIATGEELIEQLEKVLSEHGQTCSQFDESIHDANSAVECMGQLVIDPVTGELVEFDPEHPTDDEGVIEQLTRELEMKEKLLEKQMEDARENETDYAEHPTPLARTEIEQQYKPNEESVDLPVGSNSKRELIDLETDTEKVELERQAKAAEEQRLRDKIAAVDGQLANRGVAAPTPNGSIDENQSIETTPRSTTHTHPTIPETNISSQPSQNNNNREKSTHPDVSSASDQTQLLILQHIERLERQREIDQKYHNDQVASLASSVEKMFTVMHNANQRAKDTRQHDGEIMPSEDEDEYARRYMAMGDSQNDDSHTNHRIPHSTPRPKTVPAHLKNVTFDNIKSNLITFNGTASFYLFRTTFYDYVINNPHFSKEHKLVLLESQLKGPALQCLYHLEDPEESVRLTFKELEKKYGQKCDKMTLHYRIARLPFHATDFNRMADDLRAHRKLLSEMKERGMNVDDEMIIKSFCTKLPRHIKAKLVPLVSAHKDNLTFEMVHDAVEDEIAQLQIRETFFEEVEPEQRRANEIPTAIHAADAHQSHPTGNSYRNNNTQQFNRNTQRGGHQGGSAQRGYSRQPTNGSYQNNYSQSNNYSRNPEPRPSPNNFTDTSGETLEEYYKPGYSGPNLSIIRYSFPFDKPEKQSQCNVCNMPHHPIRCPLPSTEFRKMLKTKGLYSCAATAEDATTWEHAHRKNSTEIWPTSHPGLDQSSERRLRERNFFVSTHEPHLNNSLSRAGAEAKSLLRVPQSALPPDSCYTNSHHCSTNTNQLSDSTLNPVSTVTVSTHPTVVSSKTSISTEPTPSENQEFLDFLSQTTHHVNHVATAKYDESDRDYKLPFLCLHSHEGKPIRALVDTGATLSMIDHTAADRLGFEILGTTNITVTGFDSTVTIPSNAYKVPLKSKYSSTPVTIRIAGSPQLPPTRFRAPILSKKDLQYIQELNIPKSELNAARNQTGKRIDLILGNDVIAWFNSLATTTRHILPSGRLMETSPFGFIVHPTPDLGLLIQATHKLNNTYIDQDDENYIMTLMDYSDPEDPLSRLIAEVCQMWNIQNLGAKSPELDETFKKEQRDLMDEFNRNAKYNEKGEFEVALPLNGNEARLANNYEIAIKRLIHLIVTLKKGTNLLKQYNDIIQEQLAKGIISKVTPQMMEEERKRGQVVYNIPHRGVVKLSSMTTKLRIVYDASSHKRDQLSLNDCVFPGPSILQSIFGILIRARMYKYLVIADIEKAFHQVQMQPEFRSLTRFLWLKNIEHPATPDNIETYHFNKIPFGLACSPFLLAAVIHHFLNKNPNKLNEMTKENLYVDNCLYYTNDKGEIPEIVKAAKQIFNDMDMNLREFIVNEAMEMMKIPEKDRAASLSVKVLGYLWSSKEDTWTIKIAKLEESHPTKRQVASRLAETFDPLGLVTPILVAFKRLMQNCWLDGVKWNEPLPPQLLSEWRKVQEQFKDEEIVVPRELTSAYNYSSVRLMVFSDASKDMMAASVYALYTFEDKHPTVSLICSKNKIRPSKNEKWTIPKLELMAIEIATNLAVATVNEIRLPITEVCFFTDSACALFWILTKKLTRPFVANRVEAIHTNKDILTKQNIEEVNIRHCPTKDNPADLATRGMSTSELQSSPLWFHGPAFLKTDRSEWPTKIEGVSQNIKEFQDLVFSEVVDPTTKRKKKSMLPIPTPTIPSETETIMTTSHDDKFQSIVPYTKTNSMRKLVSSMHSVMKFLVRINPHREWQSHIMKEYVRCTGVPSTARRNLARTFVIQQHYLECKSLGYSFPRDLNEYHDQDGLYRYKRQVRSNVLPLEAREPILIHSKHPIAELIIRETHEINGHLPESYTISAARTKYWVLHDRQVAGKVIANCVQCKKVNGLPFAYPHSQALPQFRTEPSTPFEHSGIDYLGPVMYTRDDGSLSKAFILIYTCLVTRGARLEIVPDGTVERYLEAMSIVFSRSGVPKTIYSDNAKTFQLGEKIINEDIAGDEASESLTSFLANQEIDFNYITPLAPWQGGVYERIVKLVKHQLMKEIGDLNLDFQGLRRVLAGVEAMINSRPLTPHPKRPNDMVALRPIDFQLPAALIDLPFNTKPFDPTQSKTEQRTRAHLDQYENVLERLWKGWSLGYLLHLRESKHKNKRCSSIQPRVGQVVIINTNLVRRQKWPLGLIVKICESKSGEIRSVIVKCKGKLYKRAVCQLIPLEIETLDKENCPKDQADTEADPRYKSKPIPPSPAIFDIPNAQYSPSYFTNSNDASHPDAVPHTAELPIIGEKVVDEEEIDYDLHDLEQEDDDTVISYQDPNAPAAHRLDIIQQPILHPHRTREYLPRKAKAPYVNYVHHVAIRHLSFSGPPECCQFDTSGIQTANLTAP</sequence>
<dbReference type="Gene3D" id="2.40.70.10">
    <property type="entry name" value="Acid Proteases"/>
    <property type="match status" value="1"/>
</dbReference>
<dbReference type="Pfam" id="PF05380">
    <property type="entry name" value="Peptidase_A17"/>
    <property type="match status" value="1"/>
</dbReference>
<evidence type="ECO:0000256" key="1">
    <source>
        <dbReference type="ARBA" id="ARBA00022679"/>
    </source>
</evidence>
<dbReference type="STRING" id="31234.E3LTI3"/>
<dbReference type="InterPro" id="IPR000477">
    <property type="entry name" value="RT_dom"/>
</dbReference>
<dbReference type="InterPro" id="IPR021109">
    <property type="entry name" value="Peptidase_aspartic_dom_sf"/>
</dbReference>
<keyword evidence="5" id="KW-0378">Hydrolase</keyword>
<dbReference type="PANTHER" id="PTHR47331:SF5">
    <property type="entry name" value="RIBONUCLEASE H"/>
    <property type="match status" value="1"/>
</dbReference>
<dbReference type="InterPro" id="IPR043128">
    <property type="entry name" value="Rev_trsase/Diguanyl_cyclase"/>
</dbReference>
<feature type="compositionally biased region" description="Polar residues" evidence="7">
    <location>
        <begin position="686"/>
        <end position="699"/>
    </location>
</feature>
<keyword evidence="4" id="KW-0255">Endonuclease</keyword>
<feature type="region of interest" description="Disordered" evidence="7">
    <location>
        <begin position="286"/>
        <end position="350"/>
    </location>
</feature>
<dbReference type="SUPFAM" id="SSF56672">
    <property type="entry name" value="DNA/RNA polymerases"/>
    <property type="match status" value="1"/>
</dbReference>
<dbReference type="EMBL" id="DS268415">
    <property type="protein sequence ID" value="EFP11000.1"/>
    <property type="molecule type" value="Genomic_DNA"/>
</dbReference>
<dbReference type="Gene3D" id="3.10.10.10">
    <property type="entry name" value="HIV Type 1 Reverse Transcriptase, subunit A, domain 1"/>
    <property type="match status" value="1"/>
</dbReference>
<dbReference type="Pfam" id="PF13650">
    <property type="entry name" value="Asp_protease_2"/>
    <property type="match status" value="1"/>
</dbReference>
<evidence type="ECO:0000313" key="9">
    <source>
        <dbReference type="EMBL" id="EFP11000.1"/>
    </source>
</evidence>
<feature type="compositionally biased region" description="Basic and acidic residues" evidence="7">
    <location>
        <begin position="2311"/>
        <end position="2323"/>
    </location>
</feature>
<dbReference type="eggNOG" id="ENOG502QR56">
    <property type="taxonomic scope" value="Eukaryota"/>
</dbReference>
<evidence type="ECO:0000256" key="6">
    <source>
        <dbReference type="ARBA" id="ARBA00022918"/>
    </source>
</evidence>
<dbReference type="Pfam" id="PF00078">
    <property type="entry name" value="RVT_1"/>
    <property type="match status" value="1"/>
</dbReference>
<proteinExistence type="predicted"/>
<dbReference type="InterPro" id="IPR040676">
    <property type="entry name" value="DUF5641"/>
</dbReference>
<keyword evidence="2" id="KW-0548">Nucleotidyltransferase</keyword>
<dbReference type="InterPro" id="IPR001969">
    <property type="entry name" value="Aspartic_peptidase_AS"/>
</dbReference>
<evidence type="ECO:0000256" key="3">
    <source>
        <dbReference type="ARBA" id="ARBA00022722"/>
    </source>
</evidence>
<dbReference type="GO" id="GO:0004519">
    <property type="term" value="F:endonuclease activity"/>
    <property type="evidence" value="ECO:0007669"/>
    <property type="project" value="UniProtKB-KW"/>
</dbReference>
<dbReference type="GO" id="GO:0004190">
    <property type="term" value="F:aspartic-type endopeptidase activity"/>
    <property type="evidence" value="ECO:0007669"/>
    <property type="project" value="InterPro"/>
</dbReference>
<dbReference type="OrthoDB" id="416987at2759"/>
<feature type="region of interest" description="Disordered" evidence="7">
    <location>
        <begin position="1"/>
        <end position="26"/>
    </location>
</feature>
<dbReference type="InterPro" id="IPR001584">
    <property type="entry name" value="Integrase_cat-core"/>
</dbReference>
<evidence type="ECO:0000313" key="10">
    <source>
        <dbReference type="Proteomes" id="UP000008281"/>
    </source>
</evidence>
<dbReference type="InterPro" id="IPR012337">
    <property type="entry name" value="RNaseH-like_sf"/>
</dbReference>
<keyword evidence="10" id="KW-1185">Reference proteome</keyword>
<keyword evidence="1" id="KW-0808">Transferase</keyword>
<dbReference type="InterPro" id="IPR036397">
    <property type="entry name" value="RNaseH_sf"/>
</dbReference>
<feature type="compositionally biased region" description="Low complexity" evidence="7">
    <location>
        <begin position="700"/>
        <end position="714"/>
    </location>
</feature>
<feature type="domain" description="Integrase catalytic" evidence="8">
    <location>
        <begin position="1993"/>
        <end position="2181"/>
    </location>
</feature>
<keyword evidence="6" id="KW-0695">RNA-directed DNA polymerase</keyword>
<dbReference type="HOGENOM" id="CLU_000781_0_0_1"/>
<keyword evidence="3" id="KW-0540">Nuclease</keyword>
<dbReference type="GO" id="GO:0015074">
    <property type="term" value="P:DNA integration"/>
    <property type="evidence" value="ECO:0007669"/>
    <property type="project" value="InterPro"/>
</dbReference>
<dbReference type="GO" id="GO:0003964">
    <property type="term" value="F:RNA-directed DNA polymerase activity"/>
    <property type="evidence" value="ECO:0007669"/>
    <property type="project" value="UniProtKB-KW"/>
</dbReference>